<accession>A0A2H0R0X6</accession>
<dbReference type="InterPro" id="IPR037041">
    <property type="entry name" value="Trigger_fac_C_sf"/>
</dbReference>
<evidence type="ECO:0000256" key="1">
    <source>
        <dbReference type="ARBA" id="ARBA00023110"/>
    </source>
</evidence>
<sequence>MAYEVKIKKLPKSEIELEISLPADFLDLGRKKAIKLFSDSLDISGFRKGHIPEKIVIEKIGEDKILEEATDIILKEHFSKIIEQEKLDIIGRPNVSITKLALGNPIEIKATFAIIPSFELPDYKKIAVSSQQQVVSKEKKEETEVTDKEVEDVLLQIRKNKAHFDYHKNNPEDKEHHHPEIKDTDLPELNDEFAKDAGNFKNLDELKEKVKQNIKDEKKIRDIEKKRASIIEELVKNTSIELPDILIESEINKSLVQMKDDVERAGHKFDEYLIQVKKTEDDLKKDLKESSEKKAKVQLIFNKIAEVEKLSPNKDILENEVKEIMKHYPEATEQNARIYVSTILLNQEVLKLLENKS</sequence>
<dbReference type="Gene3D" id="1.10.3120.10">
    <property type="entry name" value="Trigger factor, C-terminal domain"/>
    <property type="match status" value="1"/>
</dbReference>
<feature type="domain" description="Trigger factor ribosome-binding bacterial" evidence="4">
    <location>
        <begin position="4"/>
        <end position="154"/>
    </location>
</feature>
<dbReference type="Pfam" id="PF05697">
    <property type="entry name" value="Trigger_N"/>
    <property type="match status" value="1"/>
</dbReference>
<dbReference type="InterPro" id="IPR036611">
    <property type="entry name" value="Trigger_fac_ribosome-bd_sf"/>
</dbReference>
<dbReference type="GO" id="GO:0015031">
    <property type="term" value="P:protein transport"/>
    <property type="evidence" value="ECO:0007669"/>
    <property type="project" value="InterPro"/>
</dbReference>
<keyword evidence="2" id="KW-0413">Isomerase</keyword>
<dbReference type="AlphaFoldDB" id="A0A2H0R0X6"/>
<dbReference type="InterPro" id="IPR008880">
    <property type="entry name" value="Trigger_fac_C"/>
</dbReference>
<evidence type="ECO:0000259" key="4">
    <source>
        <dbReference type="Pfam" id="PF05697"/>
    </source>
</evidence>
<name>A0A2H0R0X6_9BACT</name>
<keyword evidence="3" id="KW-0175">Coiled coil</keyword>
<dbReference type="GO" id="GO:0006457">
    <property type="term" value="P:protein folding"/>
    <property type="evidence" value="ECO:0007669"/>
    <property type="project" value="InterPro"/>
</dbReference>
<feature type="domain" description="Trigger factor C-terminal" evidence="5">
    <location>
        <begin position="203"/>
        <end position="336"/>
    </location>
</feature>
<proteinExistence type="predicted"/>
<keyword evidence="1" id="KW-0697">Rotamase</keyword>
<evidence type="ECO:0000313" key="7">
    <source>
        <dbReference type="Proteomes" id="UP000230828"/>
    </source>
</evidence>
<evidence type="ECO:0000313" key="6">
    <source>
        <dbReference type="EMBL" id="PIR40172.1"/>
    </source>
</evidence>
<comment type="caution">
    <text evidence="6">The sequence shown here is derived from an EMBL/GenBank/DDBJ whole genome shotgun (WGS) entry which is preliminary data.</text>
</comment>
<dbReference type="InterPro" id="IPR027304">
    <property type="entry name" value="Trigger_fact/SurA_dom_sf"/>
</dbReference>
<dbReference type="SUPFAM" id="SSF102735">
    <property type="entry name" value="Trigger factor ribosome-binding domain"/>
    <property type="match status" value="1"/>
</dbReference>
<evidence type="ECO:0000256" key="3">
    <source>
        <dbReference type="SAM" id="Coils"/>
    </source>
</evidence>
<reference evidence="6 7" key="1">
    <citation type="submission" date="2017-09" db="EMBL/GenBank/DDBJ databases">
        <title>Depth-based differentiation of microbial function through sediment-hosted aquifers and enrichment of novel symbionts in the deep terrestrial subsurface.</title>
        <authorList>
            <person name="Probst A.J."/>
            <person name="Ladd B."/>
            <person name="Jarett J.K."/>
            <person name="Geller-Mcgrath D.E."/>
            <person name="Sieber C.M."/>
            <person name="Emerson J.B."/>
            <person name="Anantharaman K."/>
            <person name="Thomas B.C."/>
            <person name="Malmstrom R."/>
            <person name="Stieglmeier M."/>
            <person name="Klingl A."/>
            <person name="Woyke T."/>
            <person name="Ryan C.M."/>
            <person name="Banfield J.F."/>
        </authorList>
    </citation>
    <scope>NUCLEOTIDE SEQUENCE [LARGE SCALE GENOMIC DNA]</scope>
    <source>
        <strain evidence="6">CG10_big_fil_rev_8_21_14_0_10_34_34</strain>
    </source>
</reference>
<feature type="coiled-coil region" evidence="3">
    <location>
        <begin position="273"/>
        <end position="334"/>
    </location>
</feature>
<dbReference type="EMBL" id="PCXM01000022">
    <property type="protein sequence ID" value="PIR40172.1"/>
    <property type="molecule type" value="Genomic_DNA"/>
</dbReference>
<protein>
    <submittedName>
        <fullName evidence="6">Uncharacterized protein</fullName>
    </submittedName>
</protein>
<evidence type="ECO:0000256" key="2">
    <source>
        <dbReference type="ARBA" id="ARBA00023235"/>
    </source>
</evidence>
<evidence type="ECO:0000259" key="5">
    <source>
        <dbReference type="Pfam" id="PF05698"/>
    </source>
</evidence>
<dbReference type="InterPro" id="IPR008881">
    <property type="entry name" value="Trigger_fac_ribosome-bd_bac"/>
</dbReference>
<dbReference type="Gene3D" id="3.30.70.1050">
    <property type="entry name" value="Trigger factor ribosome-binding domain"/>
    <property type="match status" value="1"/>
</dbReference>
<dbReference type="SUPFAM" id="SSF109998">
    <property type="entry name" value="Triger factor/SurA peptide-binding domain-like"/>
    <property type="match status" value="1"/>
</dbReference>
<dbReference type="GO" id="GO:0003755">
    <property type="term" value="F:peptidyl-prolyl cis-trans isomerase activity"/>
    <property type="evidence" value="ECO:0007669"/>
    <property type="project" value="UniProtKB-KW"/>
</dbReference>
<dbReference type="Proteomes" id="UP000230828">
    <property type="component" value="Unassembled WGS sequence"/>
</dbReference>
<gene>
    <name evidence="6" type="ORF">COV33_01250</name>
</gene>
<dbReference type="Pfam" id="PF05698">
    <property type="entry name" value="Trigger_C"/>
    <property type="match status" value="1"/>
</dbReference>
<organism evidence="6 7">
    <name type="scientific">Candidatus Zambryskibacteria bacterium CG10_big_fil_rev_8_21_14_0_10_34_34</name>
    <dbReference type="NCBI Taxonomy" id="1975114"/>
    <lineage>
        <taxon>Bacteria</taxon>
        <taxon>Candidatus Zambryskiibacteriota</taxon>
    </lineage>
</organism>